<evidence type="ECO:0000256" key="4">
    <source>
        <dbReference type="ARBA" id="ARBA00022989"/>
    </source>
</evidence>
<dbReference type="FunFam" id="1.20.1510.10:FF:000005">
    <property type="entry name" value="Putative Cation diffusion facilitator 1"/>
    <property type="match status" value="1"/>
</dbReference>
<dbReference type="InterPro" id="IPR036837">
    <property type="entry name" value="Cation_efflux_CTD_sf"/>
</dbReference>
<dbReference type="GO" id="GO:0016020">
    <property type="term" value="C:membrane"/>
    <property type="evidence" value="ECO:0007669"/>
    <property type="project" value="UniProtKB-SubCell"/>
</dbReference>
<dbReference type="GO" id="GO:0098771">
    <property type="term" value="P:inorganic ion homeostasis"/>
    <property type="evidence" value="ECO:0007669"/>
    <property type="project" value="UniProtKB-ARBA"/>
</dbReference>
<feature type="region of interest" description="Disordered" evidence="6">
    <location>
        <begin position="124"/>
        <end position="148"/>
    </location>
</feature>
<dbReference type="SUPFAM" id="SSF160240">
    <property type="entry name" value="Cation efflux protein cytoplasmic domain-like"/>
    <property type="match status" value="1"/>
</dbReference>
<dbReference type="PANTHER" id="PTHR43840">
    <property type="entry name" value="MITOCHONDRIAL METAL TRANSPORTER 1-RELATED"/>
    <property type="match status" value="1"/>
</dbReference>
<dbReference type="Gene3D" id="3.30.70.1350">
    <property type="entry name" value="Cation efflux protein, cytoplasmic domain"/>
    <property type="match status" value="1"/>
</dbReference>
<keyword evidence="5 7" id="KW-0472">Membrane</keyword>
<feature type="transmembrane region" description="Helical" evidence="7">
    <location>
        <begin position="244"/>
        <end position="262"/>
    </location>
</feature>
<dbReference type="OrthoDB" id="78296at2759"/>
<evidence type="ECO:0000259" key="8">
    <source>
        <dbReference type="Pfam" id="PF01545"/>
    </source>
</evidence>
<feature type="transmembrane region" description="Helical" evidence="7">
    <location>
        <begin position="282"/>
        <end position="301"/>
    </location>
</feature>
<gene>
    <name evidence="9" type="ORF">yc1106_03164</name>
</gene>
<proteinExistence type="predicted"/>
<feature type="compositionally biased region" description="Polar residues" evidence="6">
    <location>
        <begin position="9"/>
        <end position="22"/>
    </location>
</feature>
<keyword evidence="10" id="KW-1185">Reference proteome</keyword>
<reference evidence="9" key="1">
    <citation type="submission" date="2021-12" db="EMBL/GenBank/DDBJ databases">
        <title>Curvularia clavata genome.</title>
        <authorList>
            <person name="Cao Y."/>
        </authorList>
    </citation>
    <scope>NUCLEOTIDE SEQUENCE</scope>
    <source>
        <strain evidence="9">Yc1106</strain>
    </source>
</reference>
<comment type="subcellular location">
    <subcellularLocation>
        <location evidence="1">Membrane</location>
        <topology evidence="1">Multi-pass membrane protein</topology>
    </subcellularLocation>
</comment>
<keyword evidence="4 7" id="KW-1133">Transmembrane helix</keyword>
<organism evidence="9 10">
    <name type="scientific">Curvularia clavata</name>
    <dbReference type="NCBI Taxonomy" id="95742"/>
    <lineage>
        <taxon>Eukaryota</taxon>
        <taxon>Fungi</taxon>
        <taxon>Dikarya</taxon>
        <taxon>Ascomycota</taxon>
        <taxon>Pezizomycotina</taxon>
        <taxon>Dothideomycetes</taxon>
        <taxon>Pleosporomycetidae</taxon>
        <taxon>Pleosporales</taxon>
        <taxon>Pleosporineae</taxon>
        <taxon>Pleosporaceae</taxon>
        <taxon>Curvularia</taxon>
    </lineage>
</organism>
<dbReference type="Pfam" id="PF01545">
    <property type="entry name" value="Cation_efflux"/>
    <property type="match status" value="1"/>
</dbReference>
<evidence type="ECO:0000256" key="7">
    <source>
        <dbReference type="SAM" id="Phobius"/>
    </source>
</evidence>
<dbReference type="FunFam" id="3.30.70.1350:FF:000012">
    <property type="entry name" value="Cation diffusion facilitator 10"/>
    <property type="match status" value="1"/>
</dbReference>
<keyword evidence="3 7" id="KW-0812">Transmembrane</keyword>
<dbReference type="EMBL" id="CP089275">
    <property type="protein sequence ID" value="USP75890.1"/>
    <property type="molecule type" value="Genomic_DNA"/>
</dbReference>
<evidence type="ECO:0000256" key="3">
    <source>
        <dbReference type="ARBA" id="ARBA00022692"/>
    </source>
</evidence>
<dbReference type="InterPro" id="IPR050291">
    <property type="entry name" value="CDF_Transporter"/>
</dbReference>
<evidence type="ECO:0000256" key="2">
    <source>
        <dbReference type="ARBA" id="ARBA00022448"/>
    </source>
</evidence>
<feature type="transmembrane region" description="Helical" evidence="7">
    <location>
        <begin position="199"/>
        <end position="223"/>
    </location>
</feature>
<dbReference type="GO" id="GO:0008324">
    <property type="term" value="F:monoatomic cation transmembrane transporter activity"/>
    <property type="evidence" value="ECO:0007669"/>
    <property type="project" value="InterPro"/>
</dbReference>
<feature type="transmembrane region" description="Helical" evidence="7">
    <location>
        <begin position="322"/>
        <end position="339"/>
    </location>
</feature>
<dbReference type="AlphaFoldDB" id="A0A9Q8Z676"/>
<feature type="compositionally biased region" description="Basic and acidic residues" evidence="6">
    <location>
        <begin position="128"/>
        <end position="139"/>
    </location>
</feature>
<protein>
    <recommendedName>
        <fullName evidence="8">Cation efflux protein transmembrane domain-containing protein</fullName>
    </recommendedName>
</protein>
<evidence type="ECO:0000256" key="1">
    <source>
        <dbReference type="ARBA" id="ARBA00004141"/>
    </source>
</evidence>
<dbReference type="InterPro" id="IPR027469">
    <property type="entry name" value="Cation_efflux_TMD_sf"/>
</dbReference>
<dbReference type="PANTHER" id="PTHR43840:SF11">
    <property type="entry name" value="CATION DIFFUSION FACILITATOR 10"/>
    <property type="match status" value="1"/>
</dbReference>
<dbReference type="Proteomes" id="UP001056012">
    <property type="component" value="Chromosome 2"/>
</dbReference>
<dbReference type="SUPFAM" id="SSF161111">
    <property type="entry name" value="Cation efflux protein transmembrane domain-like"/>
    <property type="match status" value="1"/>
</dbReference>
<accession>A0A9Q8Z676</accession>
<sequence length="468" mass="52442">MVGGRRGLLNSNSTNGNVNGYGNTERVDLESGYGTINKIKPKQRFRDAIEHTLRDNRANELKRKLIDQVDHEALEVYRKSEESLKSIKNKKVRQFYEEQNERIDDWAEVDMVVTSLADDIVDSMAPQDPDHDGVAEDRGPLGYSGEDLEPFLPAEEREKRRKAAKHVRWAINVQINVLVNILLLAAKGVAAIWSNSLSLIASLVDSALDLLCTLIIWTTNKLVGWRLQALRKKFPIGRKRLEPIGILVFSIIMVISFLQILQESVKKLLPSGDHSVAMLPPAAIFAMVSTIVVKGTIWIGCARVKTTQVQALAQDCKTGNSFDILHVYFNTLSLLFPLIGAQVNVWWLDPLGAACLSLFIIYDWACTCFENVTRLTGEAADSRTERKMMFMAFRFSPLVEGFKSLKVYHAGDGVCVEIDVLMKPSTPLRTCHDIAETLQYCLEGLKEVDRAFVTMDYTDQGPTGHAEN</sequence>
<name>A0A9Q8Z676_CURCL</name>
<evidence type="ECO:0000313" key="10">
    <source>
        <dbReference type="Proteomes" id="UP001056012"/>
    </source>
</evidence>
<feature type="transmembrane region" description="Helical" evidence="7">
    <location>
        <begin position="169"/>
        <end position="193"/>
    </location>
</feature>
<dbReference type="GO" id="GO:0030003">
    <property type="term" value="P:intracellular monoatomic cation homeostasis"/>
    <property type="evidence" value="ECO:0007669"/>
    <property type="project" value="UniProtKB-ARBA"/>
</dbReference>
<feature type="region of interest" description="Disordered" evidence="6">
    <location>
        <begin position="1"/>
        <end position="23"/>
    </location>
</feature>
<dbReference type="VEuPathDB" id="FungiDB:yc1106_03164"/>
<evidence type="ECO:0000256" key="5">
    <source>
        <dbReference type="ARBA" id="ARBA00023136"/>
    </source>
</evidence>
<feature type="domain" description="Cation efflux protein transmembrane" evidence="8">
    <location>
        <begin position="174"/>
        <end position="375"/>
    </location>
</feature>
<dbReference type="InterPro" id="IPR058533">
    <property type="entry name" value="Cation_efflux_TM"/>
</dbReference>
<dbReference type="Gene3D" id="1.20.1510.10">
    <property type="entry name" value="Cation efflux protein transmembrane domain"/>
    <property type="match status" value="1"/>
</dbReference>
<evidence type="ECO:0000313" key="9">
    <source>
        <dbReference type="EMBL" id="USP75890.1"/>
    </source>
</evidence>
<keyword evidence="2" id="KW-0813">Transport</keyword>
<evidence type="ECO:0000256" key="6">
    <source>
        <dbReference type="SAM" id="MobiDB-lite"/>
    </source>
</evidence>